<gene>
    <name evidence="1" type="ORF">FBZ90_102478</name>
</gene>
<proteinExistence type="predicted"/>
<protein>
    <submittedName>
        <fullName evidence="1">Uncharacterized protein</fullName>
    </submittedName>
</protein>
<evidence type="ECO:0000313" key="1">
    <source>
        <dbReference type="EMBL" id="TWB45519.1"/>
    </source>
</evidence>
<keyword evidence="2" id="KW-1185">Reference proteome</keyword>
<comment type="caution">
    <text evidence="1">The sequence shown here is derived from an EMBL/GenBank/DDBJ whole genome shotgun (WGS) entry which is preliminary data.</text>
</comment>
<organism evidence="1 2">
    <name type="scientific">Nitrospirillum amazonense</name>
    <dbReference type="NCBI Taxonomy" id="28077"/>
    <lineage>
        <taxon>Bacteria</taxon>
        <taxon>Pseudomonadati</taxon>
        <taxon>Pseudomonadota</taxon>
        <taxon>Alphaproteobacteria</taxon>
        <taxon>Rhodospirillales</taxon>
        <taxon>Azospirillaceae</taxon>
        <taxon>Nitrospirillum</taxon>
    </lineage>
</organism>
<dbReference type="AlphaFoldDB" id="A0A560HIW7"/>
<sequence>MPTTLVRLARRLNDRGRGFDLAVLAAVCAFLTAVVLSSPPDATVDTAGAPASAQVADGQAGH</sequence>
<reference evidence="1 2" key="1">
    <citation type="submission" date="2019-06" db="EMBL/GenBank/DDBJ databases">
        <title>Genomic Encyclopedia of Type Strains, Phase IV (KMG-V): Genome sequencing to study the core and pangenomes of soil and plant-associated prokaryotes.</title>
        <authorList>
            <person name="Whitman W."/>
        </authorList>
    </citation>
    <scope>NUCLEOTIDE SEQUENCE [LARGE SCALE GENOMIC DNA]</scope>
    <source>
        <strain evidence="1 2">BR 11622</strain>
    </source>
</reference>
<evidence type="ECO:0000313" key="2">
    <source>
        <dbReference type="Proteomes" id="UP000315751"/>
    </source>
</evidence>
<dbReference type="Proteomes" id="UP000315751">
    <property type="component" value="Unassembled WGS sequence"/>
</dbReference>
<dbReference type="RefSeq" id="WP_145729896.1">
    <property type="nucleotide sequence ID" value="NZ_VITR01000002.1"/>
</dbReference>
<accession>A0A560HIW7</accession>
<name>A0A560HIW7_9PROT</name>
<dbReference type="EMBL" id="VITR01000002">
    <property type="protein sequence ID" value="TWB45519.1"/>
    <property type="molecule type" value="Genomic_DNA"/>
</dbReference>